<feature type="transmembrane region" description="Helical" evidence="7">
    <location>
        <begin position="125"/>
        <end position="142"/>
    </location>
</feature>
<evidence type="ECO:0000256" key="2">
    <source>
        <dbReference type="ARBA" id="ARBA00022448"/>
    </source>
</evidence>
<organism evidence="9 10">
    <name type="scientific">Allomesorhizobium camelthorni</name>
    <dbReference type="NCBI Taxonomy" id="475069"/>
    <lineage>
        <taxon>Bacteria</taxon>
        <taxon>Pseudomonadati</taxon>
        <taxon>Pseudomonadota</taxon>
        <taxon>Alphaproteobacteria</taxon>
        <taxon>Hyphomicrobiales</taxon>
        <taxon>Phyllobacteriaceae</taxon>
        <taxon>Allomesorhizobium</taxon>
    </lineage>
</organism>
<comment type="caution">
    <text evidence="9">The sequence shown here is derived from an EMBL/GenBank/DDBJ whole genome shotgun (WGS) entry which is preliminary data.</text>
</comment>
<comment type="similarity">
    <text evidence="7">Belongs to the binding-protein-dependent transport system permease family.</text>
</comment>
<keyword evidence="6 7" id="KW-0472">Membrane</keyword>
<sequence length="286" mass="31561">MKRSIPFEIFRYAVILLALAVTLIPILWMLSMAFKPIGEWSATGAELTWWPNAPTLSNFRFIFGESDSSLIVALDRTALKPILSSLLSATLGTLIAMTAGTAAAYGLSRFGSGQNLPLALTQLRLFPPMAVMIPVMIMWAFLNLTDTWWGLALVYGIVTLPFAFWLMKTFFDDMPRELEEAGLVEGCSRWRVFTKITLPMMRAPLASAALFVFILNWSDYLIALLLTTREWVTVPVYMASLSSSMTGQLYGAKAALGLIAAVPPVIMGIAIQRHLVRGLTFGALKQ</sequence>
<evidence type="ECO:0000256" key="7">
    <source>
        <dbReference type="RuleBase" id="RU363032"/>
    </source>
</evidence>
<proteinExistence type="inferred from homology"/>
<dbReference type="EMBL" id="JAAKZF010000016">
    <property type="protein sequence ID" value="NGO52313.1"/>
    <property type="molecule type" value="Genomic_DNA"/>
</dbReference>
<keyword evidence="2 7" id="KW-0813">Transport</keyword>
<dbReference type="InterPro" id="IPR050901">
    <property type="entry name" value="BP-dep_ABC_trans_perm"/>
</dbReference>
<dbReference type="InterPro" id="IPR000515">
    <property type="entry name" value="MetI-like"/>
</dbReference>
<keyword evidence="3" id="KW-1003">Cell membrane</keyword>
<accession>A0A6G4WDP4</accession>
<dbReference type="PANTHER" id="PTHR32243:SF18">
    <property type="entry name" value="INNER MEMBRANE ABC TRANSPORTER PERMEASE PROTEIN YCJP"/>
    <property type="match status" value="1"/>
</dbReference>
<feature type="transmembrane region" description="Helical" evidence="7">
    <location>
        <begin position="148"/>
        <end position="167"/>
    </location>
</feature>
<keyword evidence="5 7" id="KW-1133">Transmembrane helix</keyword>
<dbReference type="GO" id="GO:0055085">
    <property type="term" value="P:transmembrane transport"/>
    <property type="evidence" value="ECO:0007669"/>
    <property type="project" value="InterPro"/>
</dbReference>
<keyword evidence="10" id="KW-1185">Reference proteome</keyword>
<gene>
    <name evidence="9" type="ORF">G6N73_14190</name>
</gene>
<dbReference type="Gene3D" id="1.10.3720.10">
    <property type="entry name" value="MetI-like"/>
    <property type="match status" value="1"/>
</dbReference>
<feature type="domain" description="ABC transmembrane type-1" evidence="8">
    <location>
        <begin position="82"/>
        <end position="271"/>
    </location>
</feature>
<dbReference type="AlphaFoldDB" id="A0A6G4WDP4"/>
<protein>
    <submittedName>
        <fullName evidence="9">Carbohydrate ABC transporter permease</fullName>
    </submittedName>
</protein>
<comment type="subcellular location">
    <subcellularLocation>
        <location evidence="1 7">Cell membrane</location>
        <topology evidence="1 7">Multi-pass membrane protein</topology>
    </subcellularLocation>
</comment>
<feature type="transmembrane region" description="Helical" evidence="7">
    <location>
        <begin position="12"/>
        <end position="34"/>
    </location>
</feature>
<dbReference type="Proteomes" id="UP001642900">
    <property type="component" value="Unassembled WGS sequence"/>
</dbReference>
<dbReference type="PROSITE" id="PS50928">
    <property type="entry name" value="ABC_TM1"/>
    <property type="match status" value="1"/>
</dbReference>
<dbReference type="Pfam" id="PF00528">
    <property type="entry name" value="BPD_transp_1"/>
    <property type="match status" value="1"/>
</dbReference>
<dbReference type="CDD" id="cd06261">
    <property type="entry name" value="TM_PBP2"/>
    <property type="match status" value="1"/>
</dbReference>
<evidence type="ECO:0000313" key="10">
    <source>
        <dbReference type="Proteomes" id="UP001642900"/>
    </source>
</evidence>
<evidence type="ECO:0000256" key="5">
    <source>
        <dbReference type="ARBA" id="ARBA00022989"/>
    </source>
</evidence>
<evidence type="ECO:0000256" key="3">
    <source>
        <dbReference type="ARBA" id="ARBA00022475"/>
    </source>
</evidence>
<dbReference type="RefSeq" id="WP_165028590.1">
    <property type="nucleotide sequence ID" value="NZ_JAAKZF010000016.1"/>
</dbReference>
<name>A0A6G4WDP4_9HYPH</name>
<feature type="transmembrane region" description="Helical" evidence="7">
    <location>
        <begin position="247"/>
        <end position="271"/>
    </location>
</feature>
<reference evidence="9 10" key="1">
    <citation type="submission" date="2020-02" db="EMBL/GenBank/DDBJ databases">
        <title>Genome sequence of strain CCNWXJ40-4.</title>
        <authorList>
            <person name="Gao J."/>
            <person name="Sun J."/>
        </authorList>
    </citation>
    <scope>NUCLEOTIDE SEQUENCE [LARGE SCALE GENOMIC DNA]</scope>
    <source>
        <strain evidence="9 10">CCNWXJ 40-4</strain>
    </source>
</reference>
<evidence type="ECO:0000256" key="1">
    <source>
        <dbReference type="ARBA" id="ARBA00004651"/>
    </source>
</evidence>
<evidence type="ECO:0000256" key="4">
    <source>
        <dbReference type="ARBA" id="ARBA00022692"/>
    </source>
</evidence>
<dbReference type="PANTHER" id="PTHR32243">
    <property type="entry name" value="MALTOSE TRANSPORT SYSTEM PERMEASE-RELATED"/>
    <property type="match status" value="1"/>
</dbReference>
<dbReference type="InterPro" id="IPR035906">
    <property type="entry name" value="MetI-like_sf"/>
</dbReference>
<evidence type="ECO:0000256" key="6">
    <source>
        <dbReference type="ARBA" id="ARBA00023136"/>
    </source>
</evidence>
<feature type="transmembrane region" description="Helical" evidence="7">
    <location>
        <begin position="205"/>
        <end position="227"/>
    </location>
</feature>
<evidence type="ECO:0000259" key="8">
    <source>
        <dbReference type="PROSITE" id="PS50928"/>
    </source>
</evidence>
<evidence type="ECO:0000313" key="9">
    <source>
        <dbReference type="EMBL" id="NGO52313.1"/>
    </source>
</evidence>
<dbReference type="SUPFAM" id="SSF161098">
    <property type="entry name" value="MetI-like"/>
    <property type="match status" value="1"/>
</dbReference>
<dbReference type="GO" id="GO:0005886">
    <property type="term" value="C:plasma membrane"/>
    <property type="evidence" value="ECO:0007669"/>
    <property type="project" value="UniProtKB-SubCell"/>
</dbReference>
<keyword evidence="4 7" id="KW-0812">Transmembrane</keyword>
<feature type="transmembrane region" description="Helical" evidence="7">
    <location>
        <begin position="82"/>
        <end position="105"/>
    </location>
</feature>